<proteinExistence type="predicted"/>
<dbReference type="Proteomes" id="UP001491088">
    <property type="component" value="Chromosome"/>
</dbReference>
<evidence type="ECO:0000256" key="1">
    <source>
        <dbReference type="SAM" id="SignalP"/>
    </source>
</evidence>
<keyword evidence="3" id="KW-1185">Reference proteome</keyword>
<name>A0ABZ2TYJ9_9FLAO</name>
<accession>A0ABZ2TYJ9</accession>
<dbReference type="RefSeq" id="WP_340935091.1">
    <property type="nucleotide sequence ID" value="NZ_CP150496.1"/>
</dbReference>
<feature type="signal peptide" evidence="1">
    <location>
        <begin position="1"/>
        <end position="18"/>
    </location>
</feature>
<feature type="chain" id="PRO_5047353669" evidence="1">
    <location>
        <begin position="19"/>
        <end position="118"/>
    </location>
</feature>
<evidence type="ECO:0000313" key="2">
    <source>
        <dbReference type="EMBL" id="WYW56947.1"/>
    </source>
</evidence>
<sequence length="118" mass="13552">MKKLTTLFLLFISLLINAQESNTKAAYSKDEISKITSLAFTSTSVKDLEKINWKDIESIFEHNKPNEKIALSFELDLKDSKNKFKGKMEVSGETKNIDSLIYKSKKIIKTLIKISKKY</sequence>
<gene>
    <name evidence="2" type="ORF">WG950_06795</name>
</gene>
<protein>
    <submittedName>
        <fullName evidence="2">Uncharacterized protein</fullName>
    </submittedName>
</protein>
<dbReference type="EMBL" id="CP150496">
    <property type="protein sequence ID" value="WYW56947.1"/>
    <property type="molecule type" value="Genomic_DNA"/>
</dbReference>
<organism evidence="2 3">
    <name type="scientific">Polaribacter marinaquae</name>
    <dbReference type="NCBI Taxonomy" id="1642819"/>
    <lineage>
        <taxon>Bacteria</taxon>
        <taxon>Pseudomonadati</taxon>
        <taxon>Bacteroidota</taxon>
        <taxon>Flavobacteriia</taxon>
        <taxon>Flavobacteriales</taxon>
        <taxon>Flavobacteriaceae</taxon>
    </lineage>
</organism>
<keyword evidence="1" id="KW-0732">Signal</keyword>
<reference evidence="2 3" key="1">
    <citation type="submission" date="2024-03" db="EMBL/GenBank/DDBJ databases">
        <authorList>
            <person name="Cao K."/>
        </authorList>
    </citation>
    <scope>NUCLEOTIDE SEQUENCE [LARGE SCALE GENOMIC DNA]</scope>
    <source>
        <strain evidence="2 3">MCCC 1K00696</strain>
    </source>
</reference>
<evidence type="ECO:0000313" key="3">
    <source>
        <dbReference type="Proteomes" id="UP001491088"/>
    </source>
</evidence>